<dbReference type="SUPFAM" id="SSF53613">
    <property type="entry name" value="Ribokinase-like"/>
    <property type="match status" value="1"/>
</dbReference>
<accession>A0ABT2EA96</accession>
<dbReference type="Proteomes" id="UP001165542">
    <property type="component" value="Unassembled WGS sequence"/>
</dbReference>
<dbReference type="PROSITE" id="PS00583">
    <property type="entry name" value="PFKB_KINASES_1"/>
    <property type="match status" value="1"/>
</dbReference>
<organism evidence="4 5">
    <name type="scientific">Halomonas dongshanensis</name>
    <dbReference type="NCBI Taxonomy" id="2890835"/>
    <lineage>
        <taxon>Bacteria</taxon>
        <taxon>Pseudomonadati</taxon>
        <taxon>Pseudomonadota</taxon>
        <taxon>Gammaproteobacteria</taxon>
        <taxon>Oceanospirillales</taxon>
        <taxon>Halomonadaceae</taxon>
        <taxon>Halomonas</taxon>
    </lineage>
</organism>
<reference evidence="4" key="1">
    <citation type="submission" date="2021-11" db="EMBL/GenBank/DDBJ databases">
        <title>Halomonas sp., isolated from a coastal aquaculture zone in Dongshan Bay.</title>
        <authorList>
            <person name="Lin W."/>
        </authorList>
    </citation>
    <scope>NUCLEOTIDE SEQUENCE</scope>
    <source>
        <strain evidence="4">Yzlin-01</strain>
    </source>
</reference>
<evidence type="ECO:0000256" key="2">
    <source>
        <dbReference type="ARBA" id="ARBA00022777"/>
    </source>
</evidence>
<dbReference type="RefSeq" id="WP_259034997.1">
    <property type="nucleotide sequence ID" value="NZ_JAJISC010000002.1"/>
</dbReference>
<keyword evidence="1" id="KW-0808">Transferase</keyword>
<feature type="domain" description="Carbohydrate kinase PfkB" evidence="3">
    <location>
        <begin position="33"/>
        <end position="320"/>
    </location>
</feature>
<keyword evidence="5" id="KW-1185">Reference proteome</keyword>
<dbReference type="Gene3D" id="3.40.1190.20">
    <property type="match status" value="1"/>
</dbReference>
<evidence type="ECO:0000256" key="1">
    <source>
        <dbReference type="ARBA" id="ARBA00022679"/>
    </source>
</evidence>
<dbReference type="EMBL" id="JAJISC010000002">
    <property type="protein sequence ID" value="MCS2608486.1"/>
    <property type="molecule type" value="Genomic_DNA"/>
</dbReference>
<dbReference type="InterPro" id="IPR029056">
    <property type="entry name" value="Ribokinase-like"/>
</dbReference>
<dbReference type="PANTHER" id="PTHR10584:SF166">
    <property type="entry name" value="RIBOKINASE"/>
    <property type="match status" value="1"/>
</dbReference>
<name>A0ABT2EA96_9GAMM</name>
<dbReference type="InterPro" id="IPR002173">
    <property type="entry name" value="Carboh/pur_kinase_PfkB_CS"/>
</dbReference>
<dbReference type="PANTHER" id="PTHR10584">
    <property type="entry name" value="SUGAR KINASE"/>
    <property type="match status" value="1"/>
</dbReference>
<dbReference type="GO" id="GO:0016301">
    <property type="term" value="F:kinase activity"/>
    <property type="evidence" value="ECO:0007669"/>
    <property type="project" value="UniProtKB-KW"/>
</dbReference>
<proteinExistence type="predicted"/>
<dbReference type="Pfam" id="PF00294">
    <property type="entry name" value="PfkB"/>
    <property type="match status" value="1"/>
</dbReference>
<keyword evidence="2 4" id="KW-0418">Kinase</keyword>
<evidence type="ECO:0000313" key="4">
    <source>
        <dbReference type="EMBL" id="MCS2608486.1"/>
    </source>
</evidence>
<dbReference type="InterPro" id="IPR011611">
    <property type="entry name" value="PfkB_dom"/>
</dbReference>
<sequence length="334" mass="36153">MSHKYLQAFVIGGVTIDHIFFNNNASAEFTEAIEYGNKIDFENSIVSIGGGGGNVSTSFSRLGVDVSLCSRIGKDLQGSEVQKILKKEKINLNNLQIDNVNATGNAFIAQSNGDPLIMAHRAANNEININLIDPSNLNNVNLLYISSLSGAAINDLSIFIKNVKKANPDLFIAINPGSTQLKENNLDALYNCLSMTDMMIVNKKESIILSENLQRTSYYIRNCKLGVLDEKSAIVSPILNLGVKYLCVTKASDGSVLYSPKEVVNFKAIETIYKNGLGAGDAFGSTLAYGIVQGYSVRQSLLLASLNAASVVSKFDTQSGLLYLDQLLSMQKKS</sequence>
<evidence type="ECO:0000313" key="5">
    <source>
        <dbReference type="Proteomes" id="UP001165542"/>
    </source>
</evidence>
<gene>
    <name evidence="4" type="ORF">LLY24_04025</name>
</gene>
<comment type="caution">
    <text evidence="4">The sequence shown here is derived from an EMBL/GenBank/DDBJ whole genome shotgun (WGS) entry which is preliminary data.</text>
</comment>
<evidence type="ECO:0000259" key="3">
    <source>
        <dbReference type="Pfam" id="PF00294"/>
    </source>
</evidence>
<protein>
    <submittedName>
        <fullName evidence="4">Carbohydrate kinase family protein</fullName>
    </submittedName>
</protein>